<feature type="region of interest" description="Disordered" evidence="2">
    <location>
        <begin position="1"/>
        <end position="24"/>
    </location>
</feature>
<evidence type="ECO:0000259" key="3">
    <source>
        <dbReference type="PROSITE" id="PS50821"/>
    </source>
</evidence>
<accession>A0A0K0EKM9</accession>
<name>A0A0K0EKM9_STRER</name>
<dbReference type="SUPFAM" id="SSF101690">
    <property type="entry name" value="PAZ domain"/>
    <property type="match status" value="1"/>
</dbReference>
<dbReference type="PROSITE" id="PS50821">
    <property type="entry name" value="PAZ"/>
    <property type="match status" value="1"/>
</dbReference>
<evidence type="ECO:0000313" key="5">
    <source>
        <dbReference type="Proteomes" id="UP000035681"/>
    </source>
</evidence>
<keyword evidence="5" id="KW-1185">Reference proteome</keyword>
<dbReference type="CDD" id="cd02846">
    <property type="entry name" value="PAZ_argonaute_like"/>
    <property type="match status" value="1"/>
</dbReference>
<dbReference type="WBParaSite" id="SSTP_0001002200.1">
    <property type="protein sequence ID" value="SSTP_0001002200.1"/>
    <property type="gene ID" value="SSTP_0001002200"/>
</dbReference>
<dbReference type="AlphaFoldDB" id="A0A0K0EKM9"/>
<evidence type="ECO:0000259" key="4">
    <source>
        <dbReference type="PROSITE" id="PS50822"/>
    </source>
</evidence>
<dbReference type="WBParaSite" id="TCONS_00009928.p1">
    <property type="protein sequence ID" value="TCONS_00009928.p1"/>
    <property type="gene ID" value="XLOC_007641"/>
</dbReference>
<organism evidence="6">
    <name type="scientific">Strongyloides stercoralis</name>
    <name type="common">Threadworm</name>
    <dbReference type="NCBI Taxonomy" id="6248"/>
    <lineage>
        <taxon>Eukaryota</taxon>
        <taxon>Metazoa</taxon>
        <taxon>Ecdysozoa</taxon>
        <taxon>Nematoda</taxon>
        <taxon>Chromadorea</taxon>
        <taxon>Rhabditida</taxon>
        <taxon>Tylenchina</taxon>
        <taxon>Panagrolaimomorpha</taxon>
        <taxon>Strongyloidoidea</taxon>
        <taxon>Strongyloididae</taxon>
        <taxon>Strongyloides</taxon>
    </lineage>
</organism>
<dbReference type="STRING" id="6248.A0A0K0EKM9"/>
<dbReference type="SUPFAM" id="SSF53098">
    <property type="entry name" value="Ribonuclease H-like"/>
    <property type="match status" value="1"/>
</dbReference>
<feature type="domain" description="PAZ" evidence="3">
    <location>
        <begin position="325"/>
        <end position="431"/>
    </location>
</feature>
<evidence type="ECO:0000313" key="6">
    <source>
        <dbReference type="WBParaSite" id="SSTP_0001002200.1"/>
    </source>
</evidence>
<dbReference type="PANTHER" id="PTHR22891">
    <property type="entry name" value="EUKARYOTIC TRANSLATION INITIATION FACTOR 2C"/>
    <property type="match status" value="1"/>
</dbReference>
<dbReference type="Gene3D" id="2.170.260.10">
    <property type="entry name" value="paz domain"/>
    <property type="match status" value="1"/>
</dbReference>
<feature type="compositionally biased region" description="Low complexity" evidence="2">
    <location>
        <begin position="14"/>
        <end position="24"/>
    </location>
</feature>
<reference evidence="6" key="1">
    <citation type="submission" date="2015-08" db="UniProtKB">
        <authorList>
            <consortium name="WormBaseParasite"/>
        </authorList>
    </citation>
    <scope>IDENTIFICATION</scope>
</reference>
<dbReference type="InterPro" id="IPR003165">
    <property type="entry name" value="Piwi"/>
</dbReference>
<dbReference type="InterPro" id="IPR036085">
    <property type="entry name" value="PAZ_dom_sf"/>
</dbReference>
<dbReference type="InterPro" id="IPR032473">
    <property type="entry name" value="Argonaute_Mid_dom"/>
</dbReference>
<dbReference type="Pfam" id="PF02171">
    <property type="entry name" value="Piwi"/>
    <property type="match status" value="1"/>
</dbReference>
<dbReference type="Gene3D" id="3.40.50.2300">
    <property type="match status" value="1"/>
</dbReference>
<evidence type="ECO:0000256" key="1">
    <source>
        <dbReference type="RuleBase" id="RU361178"/>
    </source>
</evidence>
<dbReference type="GO" id="GO:0003723">
    <property type="term" value="F:RNA binding"/>
    <property type="evidence" value="ECO:0007669"/>
    <property type="project" value="InterPro"/>
</dbReference>
<sequence>MAPAPQTPIPQFPSSSEDLSDKSSISQPISQLFKKLNIEEGSNDYAKVKELGQSGVATNIMTNTFKISGDDIQSHVYQFELGIFFNLKRKNGQMVTIEFNRVNMGNFKIDDYHSQTLKVMMIKLFPMVQYILKTETGIPEHASISDFHRLFFTIDERLKMKTEAQKGVWEVDVPADYINFVKGISGNRLDSLQSAKLRFKFTSEFNFNQCLLGDSVNSNQGMQFLNLLVDMKSNMNFDEWARYENGRTYLINPENHGFRDSDMPPLPDGKYLGIGSVSSVRQATDVQKNDPGFIYVVDLVKTAFHAPQPLNEKFDELLKKYGQGGRTERMRFTGQVADKVLKNLKGLVCHCIHLNGKEMKIDSVESAGADTKIIVVDNEQMTVQDYYLKRYNIPLRYPSYPLIVQKTKRMENGKEVKGLNYYPMELLQVSDYQRVKQKAQTQDQIKAMIRACSTNPTKRIDSIRLLFRALQVSNNEFLSYVNLKVEENPKKVVGRILEAPKIAYANDRLVTTKRDNKSWDLGHQDQFFKPSKITNWGCYYFEPVGMEKITHADIRQFVDQFTRQARHRGILMENCYEIKQVANDEGHLEKLFDYLASEKADFALFLTPDVITGMHQYIKLFERLYGVTTQDIRHSTVKNVIFKRQFKTLDNIVMKTNVKVGGLNYSLLNADREVVIGKGKLIIGIGFNHTKNSSLDAFSTVGFAANTTKNPVEFVGDVCFTSYQNDGRITFYAPVITTIMENYLKLNDEPKEVIIYRTSGSEGKYDEYLRWEIPFIKHLLQTGAPNAKLTFIVVEKTHNLRFFKENINRNDKAPGQNVVPGTVVDNGIVRTKLCEFYLNAHSGLQGTVKTPRYAILMDENNYSMDELQNLTNALSYDYQIVNLPISLPAPVYIANQYADRGRMTLKAHEKDYSNENNHEKIYEDLGYKNSPFNNKRVNA</sequence>
<dbReference type="Pfam" id="PF16487">
    <property type="entry name" value="ArgoMid"/>
    <property type="match status" value="1"/>
</dbReference>
<dbReference type="Pfam" id="PF02170">
    <property type="entry name" value="PAZ"/>
    <property type="match status" value="1"/>
</dbReference>
<proteinExistence type="inferred from homology"/>
<feature type="compositionally biased region" description="Pro residues" evidence="2">
    <location>
        <begin position="1"/>
        <end position="11"/>
    </location>
</feature>
<dbReference type="InterPro" id="IPR012337">
    <property type="entry name" value="RNaseH-like_sf"/>
</dbReference>
<evidence type="ECO:0000313" key="7">
    <source>
        <dbReference type="WBParaSite" id="TCONS_00009928.p1"/>
    </source>
</evidence>
<dbReference type="SMART" id="SM00949">
    <property type="entry name" value="PAZ"/>
    <property type="match status" value="1"/>
</dbReference>
<feature type="domain" description="Piwi" evidence="4">
    <location>
        <begin position="626"/>
        <end position="906"/>
    </location>
</feature>
<dbReference type="SMART" id="SM00950">
    <property type="entry name" value="Piwi"/>
    <property type="match status" value="1"/>
</dbReference>
<dbReference type="Proteomes" id="UP000035681">
    <property type="component" value="Unplaced"/>
</dbReference>
<comment type="similarity">
    <text evidence="1">Belongs to the argonaute family.</text>
</comment>
<dbReference type="InterPro" id="IPR036397">
    <property type="entry name" value="RNaseH_sf"/>
</dbReference>
<dbReference type="PROSITE" id="PS50822">
    <property type="entry name" value="PIWI"/>
    <property type="match status" value="1"/>
</dbReference>
<protein>
    <submittedName>
        <fullName evidence="6 7">Piwi domain-containing protein</fullName>
    </submittedName>
</protein>
<dbReference type="Gene3D" id="3.30.420.10">
    <property type="entry name" value="Ribonuclease H-like superfamily/Ribonuclease H"/>
    <property type="match status" value="1"/>
</dbReference>
<dbReference type="InterPro" id="IPR003100">
    <property type="entry name" value="PAZ_dom"/>
</dbReference>
<evidence type="ECO:0000256" key="2">
    <source>
        <dbReference type="SAM" id="MobiDB-lite"/>
    </source>
</evidence>